<keyword evidence="2" id="KW-1185">Reference proteome</keyword>
<protein>
    <submittedName>
        <fullName evidence="1">Uncharacterized protein</fullName>
    </submittedName>
</protein>
<proteinExistence type="predicted"/>
<dbReference type="Proteomes" id="UP000053593">
    <property type="component" value="Unassembled WGS sequence"/>
</dbReference>
<accession>A0A0D0CNT1</accession>
<evidence type="ECO:0000313" key="2">
    <source>
        <dbReference type="Proteomes" id="UP000053593"/>
    </source>
</evidence>
<reference evidence="1 2" key="1">
    <citation type="submission" date="2014-04" db="EMBL/GenBank/DDBJ databases">
        <title>Evolutionary Origins and Diversification of the Mycorrhizal Mutualists.</title>
        <authorList>
            <consortium name="DOE Joint Genome Institute"/>
            <consortium name="Mycorrhizal Genomics Consortium"/>
            <person name="Kohler A."/>
            <person name="Kuo A."/>
            <person name="Nagy L.G."/>
            <person name="Floudas D."/>
            <person name="Copeland A."/>
            <person name="Barry K.W."/>
            <person name="Cichocki N."/>
            <person name="Veneault-Fourrey C."/>
            <person name="LaButti K."/>
            <person name="Lindquist E.A."/>
            <person name="Lipzen A."/>
            <person name="Lundell T."/>
            <person name="Morin E."/>
            <person name="Murat C."/>
            <person name="Riley R."/>
            <person name="Ohm R."/>
            <person name="Sun H."/>
            <person name="Tunlid A."/>
            <person name="Henrissat B."/>
            <person name="Grigoriev I.V."/>
            <person name="Hibbett D.S."/>
            <person name="Martin F."/>
        </authorList>
    </citation>
    <scope>NUCLEOTIDE SEQUENCE [LARGE SCALE GENOMIC DNA]</scope>
    <source>
        <strain evidence="1 2">FD-317 M1</strain>
    </source>
</reference>
<gene>
    <name evidence="1" type="ORF">GYMLUDRAFT_608133</name>
</gene>
<dbReference type="AlphaFoldDB" id="A0A0D0CNT1"/>
<dbReference type="EMBL" id="KN834775">
    <property type="protein sequence ID" value="KIK60447.1"/>
    <property type="molecule type" value="Genomic_DNA"/>
</dbReference>
<sequence>MASTREVRIHYDSTFTHLVSEKAIVEGWDTFIFYNELIQPGTLVLRLNTKRSHLSTKDVVRWISIMSHGTPPMIYRRTMQSASILSYLPDQVERDSVNWGSSDVWEPGNFMLKDLGNTYDWGMIGVSQALF</sequence>
<organism evidence="1 2">
    <name type="scientific">Collybiopsis luxurians FD-317 M1</name>
    <dbReference type="NCBI Taxonomy" id="944289"/>
    <lineage>
        <taxon>Eukaryota</taxon>
        <taxon>Fungi</taxon>
        <taxon>Dikarya</taxon>
        <taxon>Basidiomycota</taxon>
        <taxon>Agaricomycotina</taxon>
        <taxon>Agaricomycetes</taxon>
        <taxon>Agaricomycetidae</taxon>
        <taxon>Agaricales</taxon>
        <taxon>Marasmiineae</taxon>
        <taxon>Omphalotaceae</taxon>
        <taxon>Collybiopsis</taxon>
        <taxon>Collybiopsis luxurians</taxon>
    </lineage>
</organism>
<dbReference type="HOGENOM" id="CLU_1927858_0_0_1"/>
<evidence type="ECO:0000313" key="1">
    <source>
        <dbReference type="EMBL" id="KIK60447.1"/>
    </source>
</evidence>
<dbReference type="OrthoDB" id="3065056at2759"/>
<name>A0A0D0CNT1_9AGAR</name>